<evidence type="ECO:0000313" key="4">
    <source>
        <dbReference type="EMBL" id="TCD62302.1"/>
    </source>
</evidence>
<accession>A0A4R0R4T8</accession>
<protein>
    <recommendedName>
        <fullName evidence="3">SRR1-like domain-containing protein</fullName>
    </recommendedName>
</protein>
<gene>
    <name evidence="4" type="ORF">EIP91_007098</name>
</gene>
<feature type="non-terminal residue" evidence="4">
    <location>
        <position position="175"/>
    </location>
</feature>
<evidence type="ECO:0000256" key="1">
    <source>
        <dbReference type="ARBA" id="ARBA00009856"/>
    </source>
</evidence>
<feature type="region of interest" description="Disordered" evidence="2">
    <location>
        <begin position="1"/>
        <end position="30"/>
    </location>
</feature>
<dbReference type="Proteomes" id="UP000292702">
    <property type="component" value="Unassembled WGS sequence"/>
</dbReference>
<comment type="similarity">
    <text evidence="1">Belongs to the SRR1 family.</text>
</comment>
<dbReference type="InterPro" id="IPR012942">
    <property type="entry name" value="SRR1-like"/>
</dbReference>
<sequence length="175" mass="19791">MDPPDGFAYDDQGGFTPTRPRKNRKNRTGNVRIPPEVALDCTRQELRAGDWLQECHDLLLESLQLLRASSPEVLCLGLGSPSSSRDARAQLVFLLEICDKISLDPSKVSVYDPVFSEEDERLLDANAAYPLPVPTIVFMPHCDLQLYENLIHENWSTDRLSHLLLIANRLSEYVD</sequence>
<reference evidence="4 5" key="1">
    <citation type="submission" date="2018-11" db="EMBL/GenBank/DDBJ databases">
        <title>Genome assembly of Steccherinum ochraceum LE-BIN_3174, the white-rot fungus of the Steccherinaceae family (The Residual Polyporoid clade, Polyporales, Basidiomycota).</title>
        <authorList>
            <person name="Fedorova T.V."/>
            <person name="Glazunova O.A."/>
            <person name="Landesman E.O."/>
            <person name="Moiseenko K.V."/>
            <person name="Psurtseva N.V."/>
            <person name="Savinova O.S."/>
            <person name="Shakhova N.V."/>
            <person name="Tyazhelova T.V."/>
            <person name="Vasina D.V."/>
        </authorList>
    </citation>
    <scope>NUCLEOTIDE SEQUENCE [LARGE SCALE GENOMIC DNA]</scope>
    <source>
        <strain evidence="4 5">LE-BIN_3174</strain>
    </source>
</reference>
<name>A0A4R0R4T8_9APHY</name>
<dbReference type="EMBL" id="RWJN01000384">
    <property type="protein sequence ID" value="TCD62302.1"/>
    <property type="molecule type" value="Genomic_DNA"/>
</dbReference>
<dbReference type="InterPro" id="IPR040044">
    <property type="entry name" value="SRR1L"/>
</dbReference>
<dbReference type="PANTHER" id="PTHR28626:SF3">
    <property type="entry name" value="SRR1-LIKE PROTEIN"/>
    <property type="match status" value="1"/>
</dbReference>
<organism evidence="4 5">
    <name type="scientific">Steccherinum ochraceum</name>
    <dbReference type="NCBI Taxonomy" id="92696"/>
    <lineage>
        <taxon>Eukaryota</taxon>
        <taxon>Fungi</taxon>
        <taxon>Dikarya</taxon>
        <taxon>Basidiomycota</taxon>
        <taxon>Agaricomycotina</taxon>
        <taxon>Agaricomycetes</taxon>
        <taxon>Polyporales</taxon>
        <taxon>Steccherinaceae</taxon>
        <taxon>Steccherinum</taxon>
    </lineage>
</organism>
<evidence type="ECO:0000313" key="5">
    <source>
        <dbReference type="Proteomes" id="UP000292702"/>
    </source>
</evidence>
<dbReference type="GO" id="GO:0005737">
    <property type="term" value="C:cytoplasm"/>
    <property type="evidence" value="ECO:0007669"/>
    <property type="project" value="TreeGrafter"/>
</dbReference>
<proteinExistence type="inferred from homology"/>
<dbReference type="PANTHER" id="PTHR28626">
    <property type="entry name" value="SRR1-LIKE PROTEIN"/>
    <property type="match status" value="1"/>
</dbReference>
<evidence type="ECO:0000259" key="3">
    <source>
        <dbReference type="Pfam" id="PF07985"/>
    </source>
</evidence>
<dbReference type="OrthoDB" id="551431at2759"/>
<evidence type="ECO:0000256" key="2">
    <source>
        <dbReference type="SAM" id="MobiDB-lite"/>
    </source>
</evidence>
<feature type="domain" description="SRR1-like" evidence="3">
    <location>
        <begin position="67"/>
        <end position="175"/>
    </location>
</feature>
<comment type="caution">
    <text evidence="4">The sequence shown here is derived from an EMBL/GenBank/DDBJ whole genome shotgun (WGS) entry which is preliminary data.</text>
</comment>
<dbReference type="GO" id="GO:0005634">
    <property type="term" value="C:nucleus"/>
    <property type="evidence" value="ECO:0007669"/>
    <property type="project" value="TreeGrafter"/>
</dbReference>
<dbReference type="Pfam" id="PF07985">
    <property type="entry name" value="SRR1"/>
    <property type="match status" value="1"/>
</dbReference>
<keyword evidence="5" id="KW-1185">Reference proteome</keyword>
<dbReference type="AlphaFoldDB" id="A0A4R0R4T8"/>